<comment type="caution">
    <text evidence="1">The sequence shown here is derived from an EMBL/GenBank/DDBJ whole genome shotgun (WGS) entry which is preliminary data.</text>
</comment>
<reference evidence="1 2" key="1">
    <citation type="submission" date="2020-06" db="EMBL/GenBank/DDBJ databases">
        <title>Transcriptomic and genomic resources for Thalictrum thalictroides and T. hernandezii: Facilitating candidate gene discovery in an emerging model plant lineage.</title>
        <authorList>
            <person name="Arias T."/>
            <person name="Riano-Pachon D.M."/>
            <person name="Di Stilio V.S."/>
        </authorList>
    </citation>
    <scope>NUCLEOTIDE SEQUENCE [LARGE SCALE GENOMIC DNA]</scope>
    <source>
        <strain evidence="2">cv. WT478/WT964</strain>
        <tissue evidence="1">Leaves</tissue>
    </source>
</reference>
<accession>A0A7J6VTY4</accession>
<sequence>MVFFRTTDSGIPLGWMAGVRDVAEVGRYDWGSTALAHLYLGLDEASRNVKNVGGRGGERIYCTTTVLVLRRDDPHLTADLETVDPLAVYGERFRALAAAPREADVLSRRRVVFLSSKVRAWYLGDRVWRQLYDGPLIPYPPP</sequence>
<evidence type="ECO:0000313" key="1">
    <source>
        <dbReference type="EMBL" id="KAF5188549.1"/>
    </source>
</evidence>
<dbReference type="AlphaFoldDB" id="A0A7J6VTY4"/>
<keyword evidence="2" id="KW-1185">Reference proteome</keyword>
<dbReference type="OrthoDB" id="2009336at2759"/>
<dbReference type="EMBL" id="JABWDY010026616">
    <property type="protein sequence ID" value="KAF5188549.1"/>
    <property type="molecule type" value="Genomic_DNA"/>
</dbReference>
<dbReference type="Proteomes" id="UP000554482">
    <property type="component" value="Unassembled WGS sequence"/>
</dbReference>
<protein>
    <submittedName>
        <fullName evidence="1">Uncharacterized protein</fullName>
    </submittedName>
</protein>
<proteinExistence type="predicted"/>
<organism evidence="1 2">
    <name type="scientific">Thalictrum thalictroides</name>
    <name type="common">Rue-anemone</name>
    <name type="synonym">Anemone thalictroides</name>
    <dbReference type="NCBI Taxonomy" id="46969"/>
    <lineage>
        <taxon>Eukaryota</taxon>
        <taxon>Viridiplantae</taxon>
        <taxon>Streptophyta</taxon>
        <taxon>Embryophyta</taxon>
        <taxon>Tracheophyta</taxon>
        <taxon>Spermatophyta</taxon>
        <taxon>Magnoliopsida</taxon>
        <taxon>Ranunculales</taxon>
        <taxon>Ranunculaceae</taxon>
        <taxon>Thalictroideae</taxon>
        <taxon>Thalictrum</taxon>
    </lineage>
</organism>
<name>A0A7J6VTY4_THATH</name>
<evidence type="ECO:0000313" key="2">
    <source>
        <dbReference type="Proteomes" id="UP000554482"/>
    </source>
</evidence>
<gene>
    <name evidence="1" type="ORF">FRX31_021863</name>
</gene>